<organism evidence="3 4">
    <name type="scientific">Colletotrichum trifolii</name>
    <dbReference type="NCBI Taxonomy" id="5466"/>
    <lineage>
        <taxon>Eukaryota</taxon>
        <taxon>Fungi</taxon>
        <taxon>Dikarya</taxon>
        <taxon>Ascomycota</taxon>
        <taxon>Pezizomycotina</taxon>
        <taxon>Sordariomycetes</taxon>
        <taxon>Hypocreomycetidae</taxon>
        <taxon>Glomerellales</taxon>
        <taxon>Glomerellaceae</taxon>
        <taxon>Colletotrichum</taxon>
        <taxon>Colletotrichum orbiculare species complex</taxon>
    </lineage>
</organism>
<keyword evidence="4" id="KW-1185">Reference proteome</keyword>
<gene>
    <name evidence="3" type="ORF">CTRI78_v010471</name>
</gene>
<dbReference type="AlphaFoldDB" id="A0A4R8QL51"/>
<dbReference type="Gene3D" id="3.30.70.2910">
    <property type="match status" value="1"/>
</dbReference>
<evidence type="ECO:0000259" key="2">
    <source>
        <dbReference type="Pfam" id="PF18661"/>
    </source>
</evidence>
<dbReference type="EMBL" id="RYZW01000172">
    <property type="protein sequence ID" value="TDZ39721.1"/>
    <property type="molecule type" value="Genomic_DNA"/>
</dbReference>
<comment type="caution">
    <text evidence="3">The sequence shown here is derived from an EMBL/GenBank/DDBJ whole genome shotgun (WGS) entry which is preliminary data.</text>
</comment>
<proteinExistence type="predicted"/>
<feature type="chain" id="PRO_5020827625" description="Avirulence Effector AvrLm4-7 domain-containing protein" evidence="1">
    <location>
        <begin position="25"/>
        <end position="138"/>
    </location>
</feature>
<evidence type="ECO:0000256" key="1">
    <source>
        <dbReference type="SAM" id="SignalP"/>
    </source>
</evidence>
<dbReference type="PROSITE" id="PS51257">
    <property type="entry name" value="PROKAR_LIPOPROTEIN"/>
    <property type="match status" value="1"/>
</dbReference>
<reference evidence="3 4" key="1">
    <citation type="submission" date="2018-12" db="EMBL/GenBank/DDBJ databases">
        <title>Genome sequence and assembly of Colletotrichum trifolii.</title>
        <authorList>
            <person name="Gan P."/>
            <person name="Shirasu K."/>
        </authorList>
    </citation>
    <scope>NUCLEOTIDE SEQUENCE [LARGE SCALE GENOMIC DNA]</scope>
    <source>
        <strain evidence="3 4">543-2</strain>
    </source>
</reference>
<keyword evidence="1" id="KW-0732">Signal</keyword>
<feature type="domain" description="Avirulence Effector AvrLm4-7" evidence="2">
    <location>
        <begin position="26"/>
        <end position="114"/>
    </location>
</feature>
<accession>A0A4R8QL51</accession>
<dbReference type="InterPro" id="IPR040621">
    <property type="entry name" value="AvrLm4-7"/>
</dbReference>
<sequence>MKRFISPFFFFVSSCIMLAILVDGQCMQAVVKYRRNWTCATTQAEIDKSCAGIVQTITVHASRANCKQKFGGCEVANPAAFVKEDQKWNCRQYKTSFCTFTAWRFRYWVGEPQKVVDWEYDSYVEREGSPSLGVKCDG</sequence>
<evidence type="ECO:0000313" key="3">
    <source>
        <dbReference type="EMBL" id="TDZ39721.1"/>
    </source>
</evidence>
<evidence type="ECO:0000313" key="4">
    <source>
        <dbReference type="Proteomes" id="UP000295703"/>
    </source>
</evidence>
<dbReference type="Proteomes" id="UP000295703">
    <property type="component" value="Unassembled WGS sequence"/>
</dbReference>
<name>A0A4R8QL51_COLTR</name>
<feature type="signal peptide" evidence="1">
    <location>
        <begin position="1"/>
        <end position="24"/>
    </location>
</feature>
<protein>
    <recommendedName>
        <fullName evidence="2">Avirulence Effector AvrLm4-7 domain-containing protein</fullName>
    </recommendedName>
</protein>
<dbReference type="Pfam" id="PF18661">
    <property type="entry name" value="AvrLm4-7"/>
    <property type="match status" value="1"/>
</dbReference>